<dbReference type="Proteomes" id="UP000319801">
    <property type="component" value="Unassembled WGS sequence"/>
</dbReference>
<dbReference type="GO" id="GO:0051177">
    <property type="term" value="P:meiotic sister chromatid cohesion"/>
    <property type="evidence" value="ECO:0007669"/>
    <property type="project" value="TreeGrafter"/>
</dbReference>
<feature type="compositionally biased region" description="Basic and acidic residues" evidence="9">
    <location>
        <begin position="168"/>
        <end position="180"/>
    </location>
</feature>
<name>A0A556U4U2_BAGYA</name>
<gene>
    <name evidence="10" type="ORF">Baya_8379</name>
</gene>
<keyword evidence="6" id="KW-0175">Coiled coil</keyword>
<comment type="subcellular location">
    <subcellularLocation>
        <location evidence="1">Chromosome</location>
        <location evidence="1">Centromere</location>
    </subcellularLocation>
</comment>
<dbReference type="GO" id="GO:0000776">
    <property type="term" value="C:kinetochore"/>
    <property type="evidence" value="ECO:0007669"/>
    <property type="project" value="TreeGrafter"/>
</dbReference>
<feature type="region of interest" description="Disordered" evidence="9">
    <location>
        <begin position="550"/>
        <end position="569"/>
    </location>
</feature>
<feature type="region of interest" description="Disordered" evidence="9">
    <location>
        <begin position="433"/>
        <end position="456"/>
    </location>
</feature>
<keyword evidence="5" id="KW-0159">Chromosome partition</keyword>
<keyword evidence="8" id="KW-0137">Centromere</keyword>
<keyword evidence="3" id="KW-0158">Chromosome</keyword>
<evidence type="ECO:0000256" key="5">
    <source>
        <dbReference type="ARBA" id="ARBA00022829"/>
    </source>
</evidence>
<sequence>MEKKANPIQQTAAKIKTKIHNTSSFFKLSLKTNNKALALALVAQKQKSKQLEMETMRLQKALQSLNFDLAIQRHKNKQMFAVLREFYNNSINCMAKAVDLISKEEGAESLDMELTEDSCQTEKDATALLPEPNNKSSLSTCGEERNVQCPGGNVTVVNSSQPRSSLPKPEDKPRSPEVDHAAPQNPLYDSTMEITLVDNNAEIITVQTNPKKTCEDDQKRMKENESFSASGRESIVLNHHKAAVEPSNLKYTTVNTSMQTSCETQLKTCTNPSDSSRKEECIPQWVEPVHEGEESVAARRKTHVTSRNGKSIRRVNSQKLSAGYTDSRQTYVISPHVSSFVSAGDDLDDYFSEQKVGNQTRNKENLHNLNVSKVKSTEKNAEMLKTQSNSTNSRKTYVILHKSKPQSRKTKVSSLTMDLSVQESAEYTDVHGDMQEKQVHAETAQSKQSTQSLPKRDECFMVKNRGTYVIHTAQMSACSENSNQSLDIHANVISAETPSAITMETSPDVQRTSRMTEGQQLEQEVSLIQDTRDFLKCSQTISDDVFLENSSDRSSAVHTKEKEPKKTVMKERKKNIAVRDNASGKKRRLKYSANQNLDILPKEIPLPDGNLKKISSNVLERESGKFNSSALEEAFMDEPVVETGDTDKSCVGQSNDKDDSDTDDIGVNMKKVNSKRHNIQYHKSKCRETFVVASDCNSHINGKENNFGSTEKSLPTDFHKESEISFEKDAEFVPCPERNGQSTPRKAEQLRHSELFSEDRPPWESLDFGSTESLVSDSLVTIQKDSQNISSKTIDIYEEPGWDMPQQPPDERVMKSLTNTDLTANPLSRSRRKATPVSYKEPTLNCGCYIGQKLRENDFDPKGKSSTSALDDLSNIVHPFSLSCHPFAMLSAFKAVDCARKHTQMLKRWNTLRNKKASAGLEKESSPTPSSLSSFSDSENSLKELTKHYEGFERNYSRDEGDPSNN</sequence>
<keyword evidence="11" id="KW-1185">Reference proteome</keyword>
<dbReference type="GO" id="GO:0051301">
    <property type="term" value="P:cell division"/>
    <property type="evidence" value="ECO:0007669"/>
    <property type="project" value="UniProtKB-KW"/>
</dbReference>
<feature type="compositionally biased region" description="Basic and acidic residues" evidence="9">
    <location>
        <begin position="558"/>
        <end position="569"/>
    </location>
</feature>
<dbReference type="PANTHER" id="PTHR21577">
    <property type="entry name" value="SHUGOSHIN"/>
    <property type="match status" value="1"/>
</dbReference>
<keyword evidence="4" id="KW-0132">Cell division</keyword>
<feature type="region of interest" description="Disordered" evidence="9">
    <location>
        <begin position="129"/>
        <end position="187"/>
    </location>
</feature>
<accession>A0A556U4U2</accession>
<evidence type="ECO:0000256" key="9">
    <source>
        <dbReference type="SAM" id="MobiDB-lite"/>
    </source>
</evidence>
<feature type="compositionally biased region" description="Low complexity" evidence="9">
    <location>
        <begin position="926"/>
        <end position="939"/>
    </location>
</feature>
<comment type="caution">
    <text evidence="10">The sequence shown here is derived from an EMBL/GenBank/DDBJ whole genome shotgun (WGS) entry which is preliminary data.</text>
</comment>
<evidence type="ECO:0000313" key="10">
    <source>
        <dbReference type="EMBL" id="TSM68912.1"/>
    </source>
</evidence>
<dbReference type="OrthoDB" id="5990092at2759"/>
<dbReference type="EMBL" id="VCAZ01000048">
    <property type="protein sequence ID" value="TSM68912.1"/>
    <property type="molecule type" value="Genomic_DNA"/>
</dbReference>
<comment type="similarity">
    <text evidence="2">Belongs to the shugoshin family.</text>
</comment>
<feature type="region of interest" description="Disordered" evidence="9">
    <location>
        <begin position="642"/>
        <end position="664"/>
    </location>
</feature>
<evidence type="ECO:0000256" key="7">
    <source>
        <dbReference type="ARBA" id="ARBA00023306"/>
    </source>
</evidence>
<reference evidence="10 11" key="1">
    <citation type="journal article" date="2019" name="Genome Biol. Evol.">
        <title>Whole-Genome Sequencing of the Giant Devil Catfish, Bagarius yarrelli.</title>
        <authorList>
            <person name="Jiang W."/>
            <person name="Lv Y."/>
            <person name="Cheng L."/>
            <person name="Yang K."/>
            <person name="Chao B."/>
            <person name="Wang X."/>
            <person name="Li Y."/>
            <person name="Pan X."/>
            <person name="You X."/>
            <person name="Zhang Y."/>
            <person name="Yang J."/>
            <person name="Li J."/>
            <person name="Zhang X."/>
            <person name="Liu S."/>
            <person name="Sun C."/>
            <person name="Yang J."/>
            <person name="Shi Q."/>
        </authorList>
    </citation>
    <scope>NUCLEOTIDE SEQUENCE [LARGE SCALE GENOMIC DNA]</scope>
    <source>
        <strain evidence="10">JWS20170419001</strain>
        <tissue evidence="10">Muscle</tissue>
    </source>
</reference>
<dbReference type="PANTHER" id="PTHR21577:SF3">
    <property type="entry name" value="SHUGOSHIN 1-RELATED"/>
    <property type="match status" value="1"/>
</dbReference>
<dbReference type="InterPro" id="IPR038889">
    <property type="entry name" value="Shugoshin1/2"/>
</dbReference>
<feature type="compositionally biased region" description="Polar residues" evidence="9">
    <location>
        <begin position="155"/>
        <end position="164"/>
    </location>
</feature>
<organism evidence="10 11">
    <name type="scientific">Bagarius yarrelli</name>
    <name type="common">Goonch</name>
    <name type="synonym">Bagrus yarrelli</name>
    <dbReference type="NCBI Taxonomy" id="175774"/>
    <lineage>
        <taxon>Eukaryota</taxon>
        <taxon>Metazoa</taxon>
        <taxon>Chordata</taxon>
        <taxon>Craniata</taxon>
        <taxon>Vertebrata</taxon>
        <taxon>Euteleostomi</taxon>
        <taxon>Actinopterygii</taxon>
        <taxon>Neopterygii</taxon>
        <taxon>Teleostei</taxon>
        <taxon>Ostariophysi</taxon>
        <taxon>Siluriformes</taxon>
        <taxon>Sisoridae</taxon>
        <taxon>Sisorinae</taxon>
        <taxon>Bagarius</taxon>
    </lineage>
</organism>
<proteinExistence type="inferred from homology"/>
<evidence type="ECO:0000256" key="3">
    <source>
        <dbReference type="ARBA" id="ARBA00022454"/>
    </source>
</evidence>
<feature type="compositionally biased region" description="Polar residues" evidence="9">
    <location>
        <begin position="443"/>
        <end position="453"/>
    </location>
</feature>
<evidence type="ECO:0000256" key="1">
    <source>
        <dbReference type="ARBA" id="ARBA00004584"/>
    </source>
</evidence>
<evidence type="ECO:0000256" key="8">
    <source>
        <dbReference type="ARBA" id="ARBA00023328"/>
    </source>
</evidence>
<evidence type="ECO:0000256" key="2">
    <source>
        <dbReference type="ARBA" id="ARBA00010845"/>
    </source>
</evidence>
<dbReference type="AlphaFoldDB" id="A0A556U4U2"/>
<evidence type="ECO:0000256" key="6">
    <source>
        <dbReference type="ARBA" id="ARBA00023054"/>
    </source>
</evidence>
<evidence type="ECO:0000256" key="4">
    <source>
        <dbReference type="ARBA" id="ARBA00022618"/>
    </source>
</evidence>
<keyword evidence="7" id="KW-0131">Cell cycle</keyword>
<protein>
    <submittedName>
        <fullName evidence="10">Shugoshin 2</fullName>
    </submittedName>
</protein>
<dbReference type="GO" id="GO:0007059">
    <property type="term" value="P:chromosome segregation"/>
    <property type="evidence" value="ECO:0007669"/>
    <property type="project" value="UniProtKB-KW"/>
</dbReference>
<feature type="region of interest" description="Disordered" evidence="9">
    <location>
        <begin position="917"/>
        <end position="939"/>
    </location>
</feature>
<evidence type="ECO:0000313" key="11">
    <source>
        <dbReference type="Proteomes" id="UP000319801"/>
    </source>
</evidence>